<dbReference type="InterPro" id="IPR006162">
    <property type="entry name" value="Ppantetheine_attach_site"/>
</dbReference>
<dbReference type="PATRIC" id="fig|29422.6.peg.1580"/>
<dbReference type="PROSITE" id="PS00455">
    <property type="entry name" value="AMP_BINDING"/>
    <property type="match status" value="1"/>
</dbReference>
<dbReference type="InterPro" id="IPR001242">
    <property type="entry name" value="Condensation_dom"/>
</dbReference>
<dbReference type="OrthoDB" id="9757559at2"/>
<dbReference type="Gene3D" id="1.10.1200.10">
    <property type="entry name" value="ACP-like"/>
    <property type="match status" value="1"/>
</dbReference>
<evidence type="ECO:0000256" key="2">
    <source>
        <dbReference type="ARBA" id="ARBA00006432"/>
    </source>
</evidence>
<dbReference type="FunFam" id="3.40.50.12780:FF:000012">
    <property type="entry name" value="Non-ribosomal peptide synthetase"/>
    <property type="match status" value="1"/>
</dbReference>
<comment type="cofactor">
    <cofactor evidence="1">
        <name>pantetheine 4'-phosphate</name>
        <dbReference type="ChEBI" id="CHEBI:47942"/>
    </cofactor>
</comment>
<keyword evidence="7" id="KW-1185">Reference proteome</keyword>
<dbReference type="Gene3D" id="2.30.38.10">
    <property type="entry name" value="Luciferase, Domain 3"/>
    <property type="match status" value="1"/>
</dbReference>
<keyword evidence="3" id="KW-0596">Phosphopantetheine</keyword>
<dbReference type="PROSITE" id="PS50075">
    <property type="entry name" value="CARRIER"/>
    <property type="match status" value="1"/>
</dbReference>
<dbReference type="SUPFAM" id="SSF52777">
    <property type="entry name" value="CoA-dependent acyltransferases"/>
    <property type="match status" value="2"/>
</dbReference>
<evidence type="ECO:0000256" key="3">
    <source>
        <dbReference type="ARBA" id="ARBA00022450"/>
    </source>
</evidence>
<keyword evidence="4" id="KW-0597">Phosphoprotein</keyword>
<dbReference type="Proteomes" id="UP000054742">
    <property type="component" value="Unassembled WGS sequence"/>
</dbReference>
<dbReference type="GO" id="GO:0047462">
    <property type="term" value="F:phenylalanine racemase (ATP-hydrolyzing) activity"/>
    <property type="evidence" value="ECO:0007669"/>
    <property type="project" value="UniProtKB-EC"/>
</dbReference>
<dbReference type="Pfam" id="PF00550">
    <property type="entry name" value="PP-binding"/>
    <property type="match status" value="1"/>
</dbReference>
<dbReference type="PANTHER" id="PTHR45527">
    <property type="entry name" value="NONRIBOSOMAL PEPTIDE SYNTHETASE"/>
    <property type="match status" value="1"/>
</dbReference>
<dbReference type="STRING" id="29422.Lbru_1493"/>
<dbReference type="EMBL" id="LNXV01000011">
    <property type="protein sequence ID" value="KTC84132.1"/>
    <property type="molecule type" value="Genomic_DNA"/>
</dbReference>
<dbReference type="Pfam" id="PF00668">
    <property type="entry name" value="Condensation"/>
    <property type="match status" value="1"/>
</dbReference>
<dbReference type="Gene3D" id="3.30.559.30">
    <property type="entry name" value="Nonribosomal peptide synthetase, condensation domain"/>
    <property type="match status" value="1"/>
</dbReference>
<evidence type="ECO:0000256" key="4">
    <source>
        <dbReference type="ARBA" id="ARBA00022553"/>
    </source>
</evidence>
<comment type="similarity">
    <text evidence="2">Belongs to the ATP-dependent AMP-binding enzyme family.</text>
</comment>
<dbReference type="GO" id="GO:0005737">
    <property type="term" value="C:cytoplasm"/>
    <property type="evidence" value="ECO:0007669"/>
    <property type="project" value="TreeGrafter"/>
</dbReference>
<dbReference type="Gene3D" id="3.40.50.980">
    <property type="match status" value="2"/>
</dbReference>
<dbReference type="InterPro" id="IPR010071">
    <property type="entry name" value="AA_adenyl_dom"/>
</dbReference>
<evidence type="ECO:0000256" key="1">
    <source>
        <dbReference type="ARBA" id="ARBA00001957"/>
    </source>
</evidence>
<dbReference type="FunFam" id="3.40.50.980:FF:000001">
    <property type="entry name" value="Non-ribosomal peptide synthetase"/>
    <property type="match status" value="1"/>
</dbReference>
<dbReference type="InterPro" id="IPR036736">
    <property type="entry name" value="ACP-like_sf"/>
</dbReference>
<comment type="caution">
    <text evidence="6">The sequence shown here is derived from an EMBL/GenBank/DDBJ whole genome shotgun (WGS) entry which is preliminary data.</text>
</comment>
<name>A0A0W0SLK3_9GAMM</name>
<reference evidence="6 7" key="1">
    <citation type="submission" date="2015-11" db="EMBL/GenBank/DDBJ databases">
        <title>Genomic analysis of 38 Legionella species identifies large and diverse effector repertoires.</title>
        <authorList>
            <person name="Burstein D."/>
            <person name="Amaro F."/>
            <person name="Zusman T."/>
            <person name="Lifshitz Z."/>
            <person name="Cohen O."/>
            <person name="Gilbert J.A."/>
            <person name="Pupko T."/>
            <person name="Shuman H.A."/>
            <person name="Segal G."/>
        </authorList>
    </citation>
    <scope>NUCLEOTIDE SEQUENCE [LARGE SCALE GENOMIC DNA]</scope>
    <source>
        <strain evidence="6 7">ATCC 43878</strain>
    </source>
</reference>
<dbReference type="InterPro" id="IPR045851">
    <property type="entry name" value="AMP-bd_C_sf"/>
</dbReference>
<dbReference type="NCBIfam" id="TIGR01733">
    <property type="entry name" value="AA-adenyl-dom"/>
    <property type="match status" value="1"/>
</dbReference>
<dbReference type="Gene3D" id="3.30.300.30">
    <property type="match status" value="1"/>
</dbReference>
<protein>
    <submittedName>
        <fullName evidence="6">Non-ribosomal peptide synthetase</fullName>
        <ecNumber evidence="6">5.1.1.11</ecNumber>
    </submittedName>
</protein>
<dbReference type="FunFam" id="1.10.1200.10:FF:000005">
    <property type="entry name" value="Nonribosomal peptide synthetase 1"/>
    <property type="match status" value="1"/>
</dbReference>
<dbReference type="GO" id="GO:0044550">
    <property type="term" value="P:secondary metabolite biosynthetic process"/>
    <property type="evidence" value="ECO:0007669"/>
    <property type="project" value="UniProtKB-ARBA"/>
</dbReference>
<dbReference type="AlphaFoldDB" id="A0A0W0SLK3"/>
<evidence type="ECO:0000313" key="6">
    <source>
        <dbReference type="EMBL" id="KTC84132.1"/>
    </source>
</evidence>
<dbReference type="GO" id="GO:0031177">
    <property type="term" value="F:phosphopantetheine binding"/>
    <property type="evidence" value="ECO:0007669"/>
    <property type="project" value="TreeGrafter"/>
</dbReference>
<feature type="domain" description="Carrier" evidence="5">
    <location>
        <begin position="529"/>
        <end position="604"/>
    </location>
</feature>
<dbReference type="InterPro" id="IPR020845">
    <property type="entry name" value="AMP-binding_CS"/>
</dbReference>
<dbReference type="SUPFAM" id="SSF47336">
    <property type="entry name" value="ACP-like"/>
    <property type="match status" value="1"/>
</dbReference>
<accession>A0A0W0SLK3</accession>
<dbReference type="EC" id="5.1.1.11" evidence="6"/>
<dbReference type="InterPro" id="IPR025110">
    <property type="entry name" value="AMP-bd_C"/>
</dbReference>
<dbReference type="Gene3D" id="3.30.559.10">
    <property type="entry name" value="Chloramphenicol acetyltransferase-like domain"/>
    <property type="match status" value="1"/>
</dbReference>
<evidence type="ECO:0000259" key="5">
    <source>
        <dbReference type="PROSITE" id="PS50075"/>
    </source>
</evidence>
<gene>
    <name evidence="6" type="ORF">Lbru_1493</name>
</gene>
<dbReference type="InterPro" id="IPR023213">
    <property type="entry name" value="CAT-like_dom_sf"/>
</dbReference>
<dbReference type="FunFam" id="3.30.300.30:FF:000010">
    <property type="entry name" value="Enterobactin synthetase component F"/>
    <property type="match status" value="1"/>
</dbReference>
<dbReference type="InterPro" id="IPR000873">
    <property type="entry name" value="AMP-dep_synth/lig_dom"/>
</dbReference>
<dbReference type="PROSITE" id="PS00012">
    <property type="entry name" value="PHOSPHOPANTETHEINE"/>
    <property type="match status" value="1"/>
</dbReference>
<evidence type="ECO:0000313" key="7">
    <source>
        <dbReference type="Proteomes" id="UP000054742"/>
    </source>
</evidence>
<dbReference type="InterPro" id="IPR009081">
    <property type="entry name" value="PP-bd_ACP"/>
</dbReference>
<keyword evidence="6" id="KW-0413">Isomerase</keyword>
<dbReference type="CDD" id="cd05930">
    <property type="entry name" value="A_NRPS"/>
    <property type="match status" value="1"/>
</dbReference>
<proteinExistence type="inferred from homology"/>
<sequence>MNQTSIERDKKIEMENSKTLHELFEMQARQRPQDIAVIFAEQAITYEQLNQKANQLAYYLQEIGIKPDTTVALCMERSIELLIAMLGVLKAGGAYVPLDSSHPEERLLLILHEGSTQFLITTNSLEKKFIRYQGKIVLNKEAKIKEQKTDNPASAVTSRHLAYVIYTSGSTGAPKGVLVEHRGVVDYSLWFAKYCDCQPQERIDFSSNHAFDFALTTSIIPLMLGLTVVICTDKNKKDPRQYLKYLVTHQVNFIKLTPSYFKVLLYEVKNKRVDLPDLEKIMLAGETLSTADCESWLTLYPQHVLFNEYGPTETSVAVCLYKINEKNIYNLGANVPIGEVAPHVKSYILDKHLRPVVEGDIGELYLGGSCLARGYLNNEKLTEQYFIKDPFDNDVAAKLYKTGDLCRRLQGEIECIGRIDHQIKIRGFRVEPAEVESCLLKHSALKAAAVLAFEGLQKNKKLVAYYVLKDLNNDVDGSDLRQYLQRHLPEYMIPVTFIKMDVFPLNANEKLDRSALPAPQFTVGQYYLEPKSTLEKMLAEIWSEELEIKPIGLKDNFFELGGHSLSAARVVSKINHQLGKEISLHDFYHAPTITNLAPLIKKAKTIRKRHRALSQAFKKEDALLPLSDFQLLLWLADTFEPKAKKLNIFTRKRFEGRLDGARLTTALESVCHKHEILCFQISKFYPAQRLQKNLAFKVMETNLESFSEEESELMLEKSSHQLITSYPWPKGSPQIILRLFHLKDDFTELQICFPHIIFDDVSPEILLSDLSEFYVSGKKIKKSKRDIAYRTYLFDEQSYIQKHLDRDMVFWDEYLKDTSLFVFPPEQVIKNMQAQQLTYSTYMQIPEDALSNFQLFCAHNHISILDGLCAVMVLALLNCCHDSQQISHSICVNRVKSTRNSQCYDNVVGCFLRIEPVKLILKQNSTLTSLAQEVHESVINTNPYQGCPNLVKLASIGTFQRMQSRVKGFLIKFFVWLYTKIFRSVKLNCRVFSLGGRLSSAKGNNFLINLNVQNSFLANFKKREKAGFFGLKTQDIRSSHDDLLKIDNLFDACFFRMIDSDAPFLVISANLQPAFRELIAKEVIKLINVNLPQH</sequence>
<dbReference type="Pfam" id="PF00501">
    <property type="entry name" value="AMP-binding"/>
    <property type="match status" value="1"/>
</dbReference>
<organism evidence="6 7">
    <name type="scientific">Legionella brunensis</name>
    <dbReference type="NCBI Taxonomy" id="29422"/>
    <lineage>
        <taxon>Bacteria</taxon>
        <taxon>Pseudomonadati</taxon>
        <taxon>Pseudomonadota</taxon>
        <taxon>Gammaproteobacteria</taxon>
        <taxon>Legionellales</taxon>
        <taxon>Legionellaceae</taxon>
        <taxon>Legionella</taxon>
    </lineage>
</organism>
<dbReference type="PANTHER" id="PTHR45527:SF1">
    <property type="entry name" value="FATTY ACID SYNTHASE"/>
    <property type="match status" value="1"/>
</dbReference>
<dbReference type="Pfam" id="PF13193">
    <property type="entry name" value="AMP-binding_C"/>
    <property type="match status" value="1"/>
</dbReference>
<dbReference type="GO" id="GO:0043041">
    <property type="term" value="P:amino acid activation for nonribosomal peptide biosynthetic process"/>
    <property type="evidence" value="ECO:0007669"/>
    <property type="project" value="TreeGrafter"/>
</dbReference>
<dbReference type="SUPFAM" id="SSF56801">
    <property type="entry name" value="Acetyl-CoA synthetase-like"/>
    <property type="match status" value="1"/>
</dbReference>